<gene>
    <name evidence="2" type="ORF">SAMN05443572_101771</name>
</gene>
<dbReference type="EMBL" id="FOIB01000001">
    <property type="protein sequence ID" value="SES98961.1"/>
    <property type="molecule type" value="Genomic_DNA"/>
</dbReference>
<evidence type="ECO:0000313" key="2">
    <source>
        <dbReference type="EMBL" id="SES98961.1"/>
    </source>
</evidence>
<feature type="signal peptide" evidence="1">
    <location>
        <begin position="1"/>
        <end position="23"/>
    </location>
</feature>
<evidence type="ECO:0000256" key="1">
    <source>
        <dbReference type="SAM" id="SignalP"/>
    </source>
</evidence>
<sequence length="308" mass="33416">MRRMPSWVIAVGLLALSPLDVEANEPPRIVVSKARALTFTQKDAVVGQAEEVRMGMQMELAFYVTAPDMEPEPIDVSSEMAQILVHTVLEAKGPVVTRARIAYDDVVDVMKDPEGRQKRVVAPVSHKTYVGAFKEGRIEVTDTQGQPVSPEEVEAVRKDLGGLGEVDPVAAAFPKGAVKVGMKLEPVARALEKFLQQGNPPSARFHKTRVQLHEVHEDPRGPIGLFSLSTTLEIAPDEQSPLTTTIAYQGTMRVLAEGARLLSFNVEGPVTYTPTPARKAQGMKVKGKGHSVLFFSAQPPGQKGDAPR</sequence>
<evidence type="ECO:0000313" key="3">
    <source>
        <dbReference type="Proteomes" id="UP000183760"/>
    </source>
</evidence>
<accession>A0ABY1BX71</accession>
<keyword evidence="3" id="KW-1185">Reference proteome</keyword>
<organism evidence="2 3">
    <name type="scientific">Myxococcus fulvus</name>
    <dbReference type="NCBI Taxonomy" id="33"/>
    <lineage>
        <taxon>Bacteria</taxon>
        <taxon>Pseudomonadati</taxon>
        <taxon>Myxococcota</taxon>
        <taxon>Myxococcia</taxon>
        <taxon>Myxococcales</taxon>
        <taxon>Cystobacterineae</taxon>
        <taxon>Myxococcaceae</taxon>
        <taxon>Myxococcus</taxon>
    </lineage>
</organism>
<feature type="chain" id="PRO_5045148889" evidence="1">
    <location>
        <begin position="24"/>
        <end position="308"/>
    </location>
</feature>
<name>A0ABY1BX71_MYXFU</name>
<comment type="caution">
    <text evidence="2">The sequence shown here is derived from an EMBL/GenBank/DDBJ whole genome shotgun (WGS) entry which is preliminary data.</text>
</comment>
<proteinExistence type="predicted"/>
<keyword evidence="1" id="KW-0732">Signal</keyword>
<dbReference type="RefSeq" id="WP_143096939.1">
    <property type="nucleotide sequence ID" value="NZ_BJXR01000011.1"/>
</dbReference>
<reference evidence="2 3" key="1">
    <citation type="submission" date="2016-10" db="EMBL/GenBank/DDBJ databases">
        <authorList>
            <person name="Varghese N."/>
            <person name="Submissions S."/>
        </authorList>
    </citation>
    <scope>NUCLEOTIDE SEQUENCE [LARGE SCALE GENOMIC DNA]</scope>
    <source>
        <strain evidence="2 3">DSM 16525</strain>
    </source>
</reference>
<dbReference type="Proteomes" id="UP000183760">
    <property type="component" value="Unassembled WGS sequence"/>
</dbReference>
<protein>
    <submittedName>
        <fullName evidence="2">Uncharacterized protein</fullName>
    </submittedName>
</protein>